<dbReference type="Pfam" id="PF23127">
    <property type="entry name" value="DotM_C"/>
    <property type="match status" value="1"/>
</dbReference>
<evidence type="ECO:0000313" key="3">
    <source>
        <dbReference type="EMBL" id="GAC03297.1"/>
    </source>
</evidence>
<keyword evidence="4" id="KW-1185">Reference proteome</keyword>
<dbReference type="Proteomes" id="UP000008372">
    <property type="component" value="Unassembled WGS sequence"/>
</dbReference>
<evidence type="ECO:0000259" key="2">
    <source>
        <dbReference type="Pfam" id="PF23127"/>
    </source>
</evidence>
<accession>A0ABQ0I1X2</accession>
<protein>
    <submittedName>
        <fullName evidence="3">Intracellular multiplication protein IcmP</fullName>
    </submittedName>
</protein>
<organism evidence="3 4">
    <name type="scientific">Paraglaciecola agarilytica NO2</name>
    <dbReference type="NCBI Taxonomy" id="1125747"/>
    <lineage>
        <taxon>Bacteria</taxon>
        <taxon>Pseudomonadati</taxon>
        <taxon>Pseudomonadota</taxon>
        <taxon>Gammaproteobacteria</taxon>
        <taxon>Alteromonadales</taxon>
        <taxon>Alteromonadaceae</taxon>
        <taxon>Paraglaciecola</taxon>
    </lineage>
</organism>
<keyword evidence="1" id="KW-0812">Transmembrane</keyword>
<evidence type="ECO:0000256" key="1">
    <source>
        <dbReference type="SAM" id="Phobius"/>
    </source>
</evidence>
<comment type="caution">
    <text evidence="3">The sequence shown here is derived from an EMBL/GenBank/DDBJ whole genome shotgun (WGS) entry which is preliminary data.</text>
</comment>
<feature type="transmembrane region" description="Helical" evidence="1">
    <location>
        <begin position="12"/>
        <end position="34"/>
    </location>
</feature>
<feature type="domain" description="DotM C-terminal cytoplasmic" evidence="2">
    <location>
        <begin position="248"/>
        <end position="423"/>
    </location>
</feature>
<evidence type="ECO:0000313" key="4">
    <source>
        <dbReference type="Proteomes" id="UP000008372"/>
    </source>
</evidence>
<dbReference type="InterPro" id="IPR056464">
    <property type="entry name" value="DotM_C"/>
</dbReference>
<proteinExistence type="predicted"/>
<dbReference type="EMBL" id="BAEK01000007">
    <property type="protein sequence ID" value="GAC03297.1"/>
    <property type="molecule type" value="Genomic_DNA"/>
</dbReference>
<reference evidence="3 4" key="1">
    <citation type="journal article" date="2014" name="Environ. Microbiol.">
        <title>Comparative genomics of the marine bacterial genus Glaciecola reveals the high degree of genomic diversity and genomic characteristic for cold adaptation.</title>
        <authorList>
            <person name="Qin Q.L."/>
            <person name="Xie B.B."/>
            <person name="Yu Y."/>
            <person name="Shu Y.L."/>
            <person name="Rong J.C."/>
            <person name="Zhang Y.J."/>
            <person name="Zhao D.L."/>
            <person name="Chen X.L."/>
            <person name="Zhang X.Y."/>
            <person name="Chen B."/>
            <person name="Zhou B.C."/>
            <person name="Zhang Y.Z."/>
        </authorList>
    </citation>
    <scope>NUCLEOTIDE SEQUENCE [LARGE SCALE GENOMIC DNA]</scope>
    <source>
        <strain evidence="3 4">NO2</strain>
    </source>
</reference>
<keyword evidence="1" id="KW-0472">Membrane</keyword>
<gene>
    <name evidence="3" type="ORF">GAGA_0432</name>
</gene>
<name>A0ABQ0I1X2_9ALTE</name>
<sequence length="440" mass="51683">MSSPEPIGKPEVTLQYIVIFFVFIGLFVTLYVLFEENISNGLLYLARVNITFIDFLMNIPKFGQGITQIFQPNMTPEILAKYQKWVYMTHGYEVLRIEQLGLVKFIGETIRPPVFLIIVLQVVRHIRFQRVRAFKTSYSIQTLAHESKKHLPHLIPPLSLDLLKIPYYTGQLAIGQSPLRYCIQNQLIKVYALNLKDEIDTSKVFIPTLSKTKGMMPGYLYLKDKLDDDEGLRSIFKRCIFVSDEKLKKHFAKQLGKPLTTVYDMSKPRRILLALTMLMAQGNSKRGAEKSYALNREINNSFRLKKRLNRKTFTPFVALLNTDRIIRQYIEQPQFQRLVDRHAYELTFLTGAIETARKYGKFFTSHNYWIKYFERDLWFSFHQTESPTCWVETSAVRGHFLWEEKTEISLEEAQVDTTILGLKKFMTITENWIYQREYLS</sequence>
<keyword evidence="1" id="KW-1133">Transmembrane helix</keyword>
<dbReference type="RefSeq" id="WP_008302126.1">
    <property type="nucleotide sequence ID" value="NZ_BAEK01000007.1"/>
</dbReference>